<evidence type="ECO:0000256" key="11">
    <source>
        <dbReference type="SAM" id="Coils"/>
    </source>
</evidence>
<dbReference type="PANTHER" id="PTHR10890">
    <property type="entry name" value="CYSTEINYL-TRNA SYNTHETASE"/>
    <property type="match status" value="1"/>
</dbReference>
<evidence type="ECO:0000256" key="4">
    <source>
        <dbReference type="ARBA" id="ARBA00022723"/>
    </source>
</evidence>
<evidence type="ECO:0000256" key="6">
    <source>
        <dbReference type="ARBA" id="ARBA00022833"/>
    </source>
</evidence>
<proteinExistence type="inferred from homology"/>
<feature type="domain" description="tRNA synthetases class I catalytic" evidence="13">
    <location>
        <begin position="18"/>
        <end position="449"/>
    </location>
</feature>
<dbReference type="EMBL" id="JAUIRO010000006">
    <property type="protein sequence ID" value="KAK0710066.1"/>
    <property type="molecule type" value="Genomic_DNA"/>
</dbReference>
<feature type="coiled-coil region" evidence="11">
    <location>
        <begin position="712"/>
        <end position="746"/>
    </location>
</feature>
<dbReference type="RefSeq" id="XP_060293370.1">
    <property type="nucleotide sequence ID" value="XM_060445925.1"/>
</dbReference>
<dbReference type="FunFam" id="3.40.50.620:FF:000186">
    <property type="entry name" value="Putative Cysteinyl-tRNA synthetase"/>
    <property type="match status" value="1"/>
</dbReference>
<keyword evidence="9 14" id="KW-0030">Aminoacyl-tRNA synthetase</keyword>
<evidence type="ECO:0000256" key="9">
    <source>
        <dbReference type="ARBA" id="ARBA00023146"/>
    </source>
</evidence>
<dbReference type="PRINTS" id="PR00983">
    <property type="entry name" value="TRNASYNTHCYS"/>
</dbReference>
<keyword evidence="4" id="KW-0479">Metal-binding</keyword>
<dbReference type="GO" id="GO:0006423">
    <property type="term" value="P:cysteinyl-tRNA aminoacylation"/>
    <property type="evidence" value="ECO:0007669"/>
    <property type="project" value="InterPro"/>
</dbReference>
<keyword evidence="5" id="KW-0547">Nucleotide-binding</keyword>
<organism evidence="14 15">
    <name type="scientific">Lasiosphaeria miniovina</name>
    <dbReference type="NCBI Taxonomy" id="1954250"/>
    <lineage>
        <taxon>Eukaryota</taxon>
        <taxon>Fungi</taxon>
        <taxon>Dikarya</taxon>
        <taxon>Ascomycota</taxon>
        <taxon>Pezizomycotina</taxon>
        <taxon>Sordariomycetes</taxon>
        <taxon>Sordariomycetidae</taxon>
        <taxon>Sordariales</taxon>
        <taxon>Lasiosphaeriaceae</taxon>
        <taxon>Lasiosphaeria</taxon>
    </lineage>
</organism>
<dbReference type="NCBIfam" id="TIGR00435">
    <property type="entry name" value="cysS"/>
    <property type="match status" value="1"/>
</dbReference>
<keyword evidence="6" id="KW-0862">Zinc</keyword>
<evidence type="ECO:0000256" key="1">
    <source>
        <dbReference type="ARBA" id="ARBA00001947"/>
    </source>
</evidence>
<evidence type="ECO:0000259" key="13">
    <source>
        <dbReference type="Pfam" id="PF01406"/>
    </source>
</evidence>
<name>A0AA40A682_9PEZI</name>
<feature type="region of interest" description="Disordered" evidence="12">
    <location>
        <begin position="287"/>
        <end position="306"/>
    </location>
</feature>
<dbReference type="HAMAP" id="MF_00041">
    <property type="entry name" value="Cys_tRNA_synth"/>
    <property type="match status" value="1"/>
</dbReference>
<dbReference type="GO" id="GO:0046872">
    <property type="term" value="F:metal ion binding"/>
    <property type="evidence" value="ECO:0007669"/>
    <property type="project" value="UniProtKB-KW"/>
</dbReference>
<dbReference type="GO" id="GO:0004817">
    <property type="term" value="F:cysteine-tRNA ligase activity"/>
    <property type="evidence" value="ECO:0007669"/>
    <property type="project" value="UniProtKB-EC"/>
</dbReference>
<evidence type="ECO:0000256" key="12">
    <source>
        <dbReference type="SAM" id="MobiDB-lite"/>
    </source>
</evidence>
<comment type="cofactor">
    <cofactor evidence="1">
        <name>Zn(2+)</name>
        <dbReference type="ChEBI" id="CHEBI:29105"/>
    </cofactor>
</comment>
<evidence type="ECO:0000256" key="8">
    <source>
        <dbReference type="ARBA" id="ARBA00022917"/>
    </source>
</evidence>
<dbReference type="GO" id="GO:0005524">
    <property type="term" value="F:ATP binding"/>
    <property type="evidence" value="ECO:0007669"/>
    <property type="project" value="UniProtKB-KW"/>
</dbReference>
<dbReference type="InterPro" id="IPR014729">
    <property type="entry name" value="Rossmann-like_a/b/a_fold"/>
</dbReference>
<dbReference type="EC" id="6.1.1.16" evidence="2"/>
<keyword evidence="7" id="KW-0067">ATP-binding</keyword>
<gene>
    <name evidence="14" type="ORF">B0T26DRAFT_755187</name>
</gene>
<evidence type="ECO:0000256" key="7">
    <source>
        <dbReference type="ARBA" id="ARBA00022840"/>
    </source>
</evidence>
<dbReference type="PANTHER" id="PTHR10890:SF3">
    <property type="entry name" value="CYSTEINE--TRNA LIGASE, CYTOPLASMIC"/>
    <property type="match status" value="1"/>
</dbReference>
<keyword evidence="11" id="KW-0175">Coiled coil</keyword>
<dbReference type="InterPro" id="IPR015803">
    <property type="entry name" value="Cys-tRNA-ligase"/>
</dbReference>
<dbReference type="InterPro" id="IPR024909">
    <property type="entry name" value="Cys-tRNA/MSH_ligase"/>
</dbReference>
<dbReference type="GeneID" id="85329195"/>
<protein>
    <recommendedName>
        <fullName evidence="2">cysteine--tRNA ligase</fullName>
        <ecNumber evidence="2">6.1.1.16</ecNumber>
    </recommendedName>
    <alternativeName>
        <fullName evidence="10">Cysteinyl-tRNA synthetase</fullName>
    </alternativeName>
</protein>
<sequence>MAPIVVHNSLKPGAPVPFVPKDEGKVSWYACGPTTYDLSHLGHARNYVSTDIIRRVLMHHFGFKVNFVMNYTDIDDKIIIKARRNRLLELEKDKPYSPEQIRGLVFKTFVAYADSNLPLLLSAGDAAGLDENNYQERKETAYGHVLAGGTLSGEGKPSDPEAKVKMHLNNMDSAAQSLKAGSSFEGAEEILLPYLDSLYKETLDTSDQTIFTNLTQAMERAFRDDMEALNVLPPDAVTRVTEYVPRIVTFVEQVIKKGFAYEASGSVYFDIAAFEKAGNTYARLRPESKNDKSLQEEGEGSLSKTLEGKKRSGDFALWKRSKPGEPCWPSPWGAGRPGWHIECSVMASDKLGDQMDIHSGGIDLAFPHHDNELAQSEAYFHECDKGEHTWVKYFLHMGHLSILGSKMSKSLKNFQTIQDALATTYTSRNMRIVFLMGRWNDGVEISPDMRKQADNWETTLDNFFTNIKAKLSEAAGMLTDGVKDLSLAATKGGLFEELKQAKTDVDAALRNSFDTFTAMQIILRLVRDANIHMNDRAAEPNLQAVEAVARWVTKIVGVFGLDAGAAPPYEGLGWTSASSAAAANVDPQTAVKPYATVFSKVKGEVEAFGLSDTSVQTLLEQQAPESEFTELEKAGERDTERLALPFIRATSRLRDELRAIVSSATPLEPKTKQAVLALSDRIRDYDLTDLGVQLDDQTDKPSLVKFVPAAKLIAAREEKAALLAEKARQKEEARKAREKADEEKWAKAKVTAQDLFRSDAKYQEWDTQGLPTKLADGNAVPKSQLKKLTKEWEKQKKLHEEYLTKFGPGA</sequence>
<evidence type="ECO:0000313" key="15">
    <source>
        <dbReference type="Proteomes" id="UP001172101"/>
    </source>
</evidence>
<keyword evidence="8" id="KW-0648">Protein biosynthesis</keyword>
<keyword evidence="3" id="KW-0436">Ligase</keyword>
<dbReference type="Proteomes" id="UP001172101">
    <property type="component" value="Unassembled WGS sequence"/>
</dbReference>
<dbReference type="Pfam" id="PF01406">
    <property type="entry name" value="tRNA-synt_1e"/>
    <property type="match status" value="1"/>
</dbReference>
<evidence type="ECO:0000313" key="14">
    <source>
        <dbReference type="EMBL" id="KAK0710066.1"/>
    </source>
</evidence>
<dbReference type="AlphaFoldDB" id="A0AA40A682"/>
<dbReference type="SUPFAM" id="SSF52374">
    <property type="entry name" value="Nucleotidylyl transferase"/>
    <property type="match status" value="1"/>
</dbReference>
<dbReference type="SUPFAM" id="SSF47323">
    <property type="entry name" value="Anticodon-binding domain of a subclass of class I aminoacyl-tRNA synthetases"/>
    <property type="match status" value="1"/>
</dbReference>
<reference evidence="14" key="1">
    <citation type="submission" date="2023-06" db="EMBL/GenBank/DDBJ databases">
        <title>Genome-scale phylogeny and comparative genomics of the fungal order Sordariales.</title>
        <authorList>
            <consortium name="Lawrence Berkeley National Laboratory"/>
            <person name="Hensen N."/>
            <person name="Bonometti L."/>
            <person name="Westerberg I."/>
            <person name="Brannstrom I.O."/>
            <person name="Guillou S."/>
            <person name="Cros-Aarteil S."/>
            <person name="Calhoun S."/>
            <person name="Haridas S."/>
            <person name="Kuo A."/>
            <person name="Mondo S."/>
            <person name="Pangilinan J."/>
            <person name="Riley R."/>
            <person name="LaButti K."/>
            <person name="Andreopoulos B."/>
            <person name="Lipzen A."/>
            <person name="Chen C."/>
            <person name="Yanf M."/>
            <person name="Daum C."/>
            <person name="Ng V."/>
            <person name="Clum A."/>
            <person name="Steindorff A."/>
            <person name="Ohm R."/>
            <person name="Martin F."/>
            <person name="Silar P."/>
            <person name="Natvig D."/>
            <person name="Lalanne C."/>
            <person name="Gautier V."/>
            <person name="Ament-velasquez S.L."/>
            <person name="Kruys A."/>
            <person name="Hutchinson M.I."/>
            <person name="Powell A.J."/>
            <person name="Barry K."/>
            <person name="Miller A.N."/>
            <person name="Grigoriev I.V."/>
            <person name="Debuchy R."/>
            <person name="Gladieux P."/>
            <person name="Thoren M.H."/>
            <person name="Johannesson H."/>
        </authorList>
    </citation>
    <scope>NUCLEOTIDE SEQUENCE</scope>
    <source>
        <strain evidence="14">SMH2392-1A</strain>
    </source>
</reference>
<dbReference type="InterPro" id="IPR032678">
    <property type="entry name" value="tRNA-synt_1_cat_dom"/>
</dbReference>
<dbReference type="GO" id="GO:0005737">
    <property type="term" value="C:cytoplasm"/>
    <property type="evidence" value="ECO:0007669"/>
    <property type="project" value="TreeGrafter"/>
</dbReference>
<dbReference type="InterPro" id="IPR009080">
    <property type="entry name" value="tRNAsynth_Ia_anticodon-bd"/>
</dbReference>
<evidence type="ECO:0000256" key="3">
    <source>
        <dbReference type="ARBA" id="ARBA00022598"/>
    </source>
</evidence>
<evidence type="ECO:0000256" key="2">
    <source>
        <dbReference type="ARBA" id="ARBA00012832"/>
    </source>
</evidence>
<accession>A0AA40A682</accession>
<dbReference type="Gene3D" id="3.40.50.620">
    <property type="entry name" value="HUPs"/>
    <property type="match status" value="2"/>
</dbReference>
<evidence type="ECO:0000256" key="10">
    <source>
        <dbReference type="ARBA" id="ARBA00031499"/>
    </source>
</evidence>
<evidence type="ECO:0000256" key="5">
    <source>
        <dbReference type="ARBA" id="ARBA00022741"/>
    </source>
</evidence>
<comment type="caution">
    <text evidence="14">The sequence shown here is derived from an EMBL/GenBank/DDBJ whole genome shotgun (WGS) entry which is preliminary data.</text>
</comment>
<keyword evidence="15" id="KW-1185">Reference proteome</keyword>